<accession>A0A1H1ICK1</accession>
<keyword evidence="1 5" id="KW-0808">Transferase</keyword>
<evidence type="ECO:0000313" key="6">
    <source>
        <dbReference type="Proteomes" id="UP000183487"/>
    </source>
</evidence>
<dbReference type="InterPro" id="IPR051531">
    <property type="entry name" value="N-acetyltransferase"/>
</dbReference>
<evidence type="ECO:0000256" key="3">
    <source>
        <dbReference type="ARBA" id="ARBA00038502"/>
    </source>
</evidence>
<sequence length="190" mass="21744">MPATNYPAEGVATERTILRAAHEDHATELLKYYKGNRQHLQLWEPSRPERFFELDAISERLRVMARQTSTGHALHLLMFEHEGNRLIGECNFTNIVRGPFQACHLGFSIASEFEGRGLMREGLAAAIDHTFTTLRLHRIMANYRPENIRSERLLVQLGFEKEGLARSYLQIDGAWADHVLTSKINPADFN</sequence>
<dbReference type="PANTHER" id="PTHR43792:SF8">
    <property type="entry name" value="[RIBOSOMAL PROTEIN US5]-ALANINE N-ACETYLTRANSFERASE"/>
    <property type="match status" value="1"/>
</dbReference>
<dbReference type="EMBL" id="FNKP01000002">
    <property type="protein sequence ID" value="SDR35068.1"/>
    <property type="molecule type" value="Genomic_DNA"/>
</dbReference>
<dbReference type="RefSeq" id="WP_366486686.1">
    <property type="nucleotide sequence ID" value="NZ_FNKP01000002.1"/>
</dbReference>
<evidence type="ECO:0000259" key="4">
    <source>
        <dbReference type="PROSITE" id="PS51186"/>
    </source>
</evidence>
<dbReference type="PROSITE" id="PS51186">
    <property type="entry name" value="GNAT"/>
    <property type="match status" value="1"/>
</dbReference>
<keyword evidence="5" id="KW-0689">Ribosomal protein</keyword>
<evidence type="ECO:0000256" key="2">
    <source>
        <dbReference type="ARBA" id="ARBA00023315"/>
    </source>
</evidence>
<reference evidence="6" key="1">
    <citation type="submission" date="2016-10" db="EMBL/GenBank/DDBJ databases">
        <authorList>
            <person name="Varghese N."/>
        </authorList>
    </citation>
    <scope>NUCLEOTIDE SEQUENCE [LARGE SCALE GENOMIC DNA]</scope>
    <source>
        <strain evidence="6">GAS106B</strain>
    </source>
</reference>
<dbReference type="InterPro" id="IPR016181">
    <property type="entry name" value="Acyl_CoA_acyltransferase"/>
</dbReference>
<dbReference type="PANTHER" id="PTHR43792">
    <property type="entry name" value="GNAT FAMILY, PUTATIVE (AFU_ORTHOLOGUE AFUA_3G00765)-RELATED-RELATED"/>
    <property type="match status" value="1"/>
</dbReference>
<comment type="similarity">
    <text evidence="3">Belongs to the acetyltransferase family. RimJ subfamily.</text>
</comment>
<dbReference type="GO" id="GO:0008999">
    <property type="term" value="F:protein-N-terminal-alanine acetyltransferase activity"/>
    <property type="evidence" value="ECO:0007669"/>
    <property type="project" value="TreeGrafter"/>
</dbReference>
<organism evidence="5 6">
    <name type="scientific">Paraburkholderia fungorum</name>
    <dbReference type="NCBI Taxonomy" id="134537"/>
    <lineage>
        <taxon>Bacteria</taxon>
        <taxon>Pseudomonadati</taxon>
        <taxon>Pseudomonadota</taxon>
        <taxon>Betaproteobacteria</taxon>
        <taxon>Burkholderiales</taxon>
        <taxon>Burkholderiaceae</taxon>
        <taxon>Paraburkholderia</taxon>
    </lineage>
</organism>
<dbReference type="Gene3D" id="3.40.630.30">
    <property type="match status" value="1"/>
</dbReference>
<keyword evidence="6" id="KW-1185">Reference proteome</keyword>
<evidence type="ECO:0000256" key="1">
    <source>
        <dbReference type="ARBA" id="ARBA00022679"/>
    </source>
</evidence>
<dbReference type="SUPFAM" id="SSF55729">
    <property type="entry name" value="Acyl-CoA N-acyltransferases (Nat)"/>
    <property type="match status" value="1"/>
</dbReference>
<evidence type="ECO:0000313" key="5">
    <source>
        <dbReference type="EMBL" id="SDR35068.1"/>
    </source>
</evidence>
<dbReference type="AlphaFoldDB" id="A0A1H1ICK1"/>
<dbReference type="Proteomes" id="UP000183487">
    <property type="component" value="Unassembled WGS sequence"/>
</dbReference>
<dbReference type="Pfam" id="PF13302">
    <property type="entry name" value="Acetyltransf_3"/>
    <property type="match status" value="1"/>
</dbReference>
<dbReference type="InterPro" id="IPR000182">
    <property type="entry name" value="GNAT_dom"/>
</dbReference>
<name>A0A1H1ICK1_9BURK</name>
<feature type="domain" description="N-acetyltransferase" evidence="4">
    <location>
        <begin position="30"/>
        <end position="186"/>
    </location>
</feature>
<keyword evidence="5" id="KW-0687">Ribonucleoprotein</keyword>
<gene>
    <name evidence="5" type="ORF">SAMN05443245_4947</name>
</gene>
<keyword evidence="2" id="KW-0012">Acyltransferase</keyword>
<dbReference type="GO" id="GO:0005737">
    <property type="term" value="C:cytoplasm"/>
    <property type="evidence" value="ECO:0007669"/>
    <property type="project" value="TreeGrafter"/>
</dbReference>
<proteinExistence type="inferred from homology"/>
<dbReference type="GO" id="GO:0005840">
    <property type="term" value="C:ribosome"/>
    <property type="evidence" value="ECO:0007669"/>
    <property type="project" value="UniProtKB-KW"/>
</dbReference>
<protein>
    <submittedName>
        <fullName evidence="5">[SSU ribosomal protein S5P]-alanine acetyltransferase</fullName>
    </submittedName>
</protein>